<dbReference type="EMBL" id="UOGL01000575">
    <property type="protein sequence ID" value="VAX41672.1"/>
    <property type="molecule type" value="Genomic_DNA"/>
</dbReference>
<feature type="region of interest" description="Disordered" evidence="1">
    <location>
        <begin position="89"/>
        <end position="126"/>
    </location>
</feature>
<protein>
    <submittedName>
        <fullName evidence="2">Uncharacterized protein</fullName>
    </submittedName>
</protein>
<gene>
    <name evidence="2" type="ORF">MNBD_PLANCTO02-3038</name>
</gene>
<name>A0A3B1DLR3_9ZZZZ</name>
<proteinExistence type="predicted"/>
<evidence type="ECO:0000313" key="2">
    <source>
        <dbReference type="EMBL" id="VAX41672.1"/>
    </source>
</evidence>
<reference evidence="2" key="1">
    <citation type="submission" date="2018-06" db="EMBL/GenBank/DDBJ databases">
        <authorList>
            <person name="Zhirakovskaya E."/>
        </authorList>
    </citation>
    <scope>NUCLEOTIDE SEQUENCE</scope>
</reference>
<sequence>MSVVNEKGLKMTLPRLNKDTLWEEAEKAFAGKNKLRWKYLAMLSLQVNGNWSLENIGLAFGHPKGHIIRCLERVKEELRSRFEYADEYLESKPPESKLTSQERNPKWNAHYSGKQVPSEKTTQRNS</sequence>
<evidence type="ECO:0000256" key="1">
    <source>
        <dbReference type="SAM" id="MobiDB-lite"/>
    </source>
</evidence>
<accession>A0A3B1DLR3</accession>
<organism evidence="2">
    <name type="scientific">hydrothermal vent metagenome</name>
    <dbReference type="NCBI Taxonomy" id="652676"/>
    <lineage>
        <taxon>unclassified sequences</taxon>
        <taxon>metagenomes</taxon>
        <taxon>ecological metagenomes</taxon>
    </lineage>
</organism>
<dbReference type="AlphaFoldDB" id="A0A3B1DLR3"/>